<accession>A0A3L6D8V0</accession>
<dbReference type="EMBL" id="NCVQ01000010">
    <property type="protein sequence ID" value="PWZ05002.1"/>
    <property type="molecule type" value="Genomic_DNA"/>
</dbReference>
<reference evidence="2" key="1">
    <citation type="journal article" date="2018" name="Nat. Genet.">
        <title>Extensive intraspecific gene order and gene structural variations between Mo17 and other maize genomes.</title>
        <authorList>
            <person name="Sun S."/>
            <person name="Zhou Y."/>
            <person name="Chen J."/>
            <person name="Shi J."/>
            <person name="Zhao H."/>
            <person name="Zhao H."/>
            <person name="Song W."/>
            <person name="Zhang M."/>
            <person name="Cui Y."/>
            <person name="Dong X."/>
            <person name="Liu H."/>
            <person name="Ma X."/>
            <person name="Jiao Y."/>
            <person name="Wang B."/>
            <person name="Wei X."/>
            <person name="Stein J.C."/>
            <person name="Glaubitz J.C."/>
            <person name="Lu F."/>
            <person name="Yu G."/>
            <person name="Liang C."/>
            <person name="Fengler K."/>
            <person name="Li B."/>
            <person name="Rafalski A."/>
            <person name="Schnable P.S."/>
            <person name="Ware D.H."/>
            <person name="Buckler E.S."/>
            <person name="Lai J."/>
        </authorList>
    </citation>
    <scope>NUCLEOTIDE SEQUENCE [LARGE SCALE GENOMIC DNA]</scope>
    <source>
        <tissue evidence="2">Seedling</tissue>
    </source>
</reference>
<evidence type="ECO:0000256" key="1">
    <source>
        <dbReference type="SAM" id="MobiDB-lite"/>
    </source>
</evidence>
<name>A0A3L6D8V0_MAIZE</name>
<proteinExistence type="predicted"/>
<protein>
    <submittedName>
        <fullName evidence="2">Uncharacterized protein</fullName>
    </submittedName>
</protein>
<organism evidence="2">
    <name type="scientific">Zea mays</name>
    <name type="common">Maize</name>
    <dbReference type="NCBI Taxonomy" id="4577"/>
    <lineage>
        <taxon>Eukaryota</taxon>
        <taxon>Viridiplantae</taxon>
        <taxon>Streptophyta</taxon>
        <taxon>Embryophyta</taxon>
        <taxon>Tracheophyta</taxon>
        <taxon>Spermatophyta</taxon>
        <taxon>Magnoliopsida</taxon>
        <taxon>Liliopsida</taxon>
        <taxon>Poales</taxon>
        <taxon>Poaceae</taxon>
        <taxon>PACMAD clade</taxon>
        <taxon>Panicoideae</taxon>
        <taxon>Andropogonodae</taxon>
        <taxon>Andropogoneae</taxon>
        <taxon>Tripsacinae</taxon>
        <taxon>Zea</taxon>
    </lineage>
</organism>
<sequence>MEELSAQSSARILGDLLLSETGTVGRRVGRIGMGRRARAGYDPTFWYWRSTRLEGDGGAERAIVGADRRRPSAIGDAQAWRCADRPQTSAIGDGRSRGGRADPPHRRCRAKKRNHDDSARILANLPLLENGRSRGGRSWKVPVWRTEAEFPSQQQRGRRTGATGIAESARLGRRERGR</sequence>
<evidence type="ECO:0000313" key="2">
    <source>
        <dbReference type="EMBL" id="PWZ05002.1"/>
    </source>
</evidence>
<comment type="caution">
    <text evidence="2">The sequence shown here is derived from an EMBL/GenBank/DDBJ whole genome shotgun (WGS) entry which is preliminary data.</text>
</comment>
<feature type="compositionally biased region" description="Basic and acidic residues" evidence="1">
    <location>
        <begin position="94"/>
        <end position="105"/>
    </location>
</feature>
<gene>
    <name evidence="2" type="ORF">Zm00014a_007954</name>
</gene>
<feature type="region of interest" description="Disordered" evidence="1">
    <location>
        <begin position="146"/>
        <end position="178"/>
    </location>
</feature>
<feature type="region of interest" description="Disordered" evidence="1">
    <location>
        <begin position="82"/>
        <end position="116"/>
    </location>
</feature>
<dbReference type="AlphaFoldDB" id="A0A3L6D8V0"/>
<dbReference type="Proteomes" id="UP000251960">
    <property type="component" value="Chromosome 9"/>
</dbReference>